<evidence type="ECO:0000256" key="1">
    <source>
        <dbReference type="ARBA" id="ARBA00008262"/>
    </source>
</evidence>
<reference evidence="6" key="1">
    <citation type="submission" date="2022-12" db="EMBL/GenBank/DDBJ databases">
        <title>Draft genome assemblies for two species of Escallonia (Escalloniales).</title>
        <authorList>
            <person name="Chanderbali A."/>
            <person name="Dervinis C."/>
            <person name="Anghel I."/>
            <person name="Soltis D."/>
            <person name="Soltis P."/>
            <person name="Zapata F."/>
        </authorList>
    </citation>
    <scope>NUCLEOTIDE SEQUENCE</scope>
    <source>
        <strain evidence="6">UCBG64.0493</strain>
        <tissue evidence="6">Leaf</tissue>
    </source>
</reference>
<name>A0AA88W5J0_9ASTE</name>
<protein>
    <recommendedName>
        <fullName evidence="5">Bifunctional inhibitor/plant lipid transfer protein/seed storage helical domain-containing protein</fullName>
    </recommendedName>
</protein>
<dbReference type="InterPro" id="IPR036312">
    <property type="entry name" value="Bifun_inhib/LTP/seed_sf"/>
</dbReference>
<dbReference type="Proteomes" id="UP001188597">
    <property type="component" value="Unassembled WGS sequence"/>
</dbReference>
<dbReference type="SMART" id="SM00499">
    <property type="entry name" value="AAI"/>
    <property type="match status" value="1"/>
</dbReference>
<evidence type="ECO:0000313" key="6">
    <source>
        <dbReference type="EMBL" id="KAK3021282.1"/>
    </source>
</evidence>
<feature type="chain" id="PRO_5041670137" description="Bifunctional inhibitor/plant lipid transfer protein/seed storage helical domain-containing protein" evidence="4">
    <location>
        <begin position="21"/>
        <end position="234"/>
    </location>
</feature>
<dbReference type="Pfam" id="PF00234">
    <property type="entry name" value="Tryp_alpha_amyl"/>
    <property type="match status" value="1"/>
</dbReference>
<feature type="domain" description="Bifunctional inhibitor/plant lipid transfer protein/seed storage helical" evidence="5">
    <location>
        <begin position="46"/>
        <end position="147"/>
    </location>
</feature>
<keyword evidence="4" id="KW-0732">Signal</keyword>
<dbReference type="InterPro" id="IPR016140">
    <property type="entry name" value="Bifunc_inhib/LTP/seed_store"/>
</dbReference>
<evidence type="ECO:0000256" key="4">
    <source>
        <dbReference type="SAM" id="SignalP"/>
    </source>
</evidence>
<dbReference type="InterPro" id="IPR000617">
    <property type="entry name" value="Napin/2SS/CON"/>
</dbReference>
<evidence type="ECO:0000256" key="2">
    <source>
        <dbReference type="ARBA" id="ARBA00022761"/>
    </source>
</evidence>
<dbReference type="PRINTS" id="PR00496">
    <property type="entry name" value="NAPIN"/>
</dbReference>
<dbReference type="PANTHER" id="PTHR35496:SF4">
    <property type="entry name" value="2S SULFUR-RICH SEED STORAGE PROTEIN 2-LIKE"/>
    <property type="match status" value="1"/>
</dbReference>
<comment type="similarity">
    <text evidence="1">Belongs to the 2S seed storage albumins family.</text>
</comment>
<dbReference type="Gene3D" id="1.10.110.10">
    <property type="entry name" value="Plant lipid-transfer and hydrophobic proteins"/>
    <property type="match status" value="2"/>
</dbReference>
<keyword evidence="2" id="KW-0758">Storage protein</keyword>
<evidence type="ECO:0000259" key="5">
    <source>
        <dbReference type="SMART" id="SM00499"/>
    </source>
</evidence>
<dbReference type="PANTHER" id="PTHR35496">
    <property type="entry name" value="2S SEED STORAGE PROTEIN 1-RELATED"/>
    <property type="match status" value="1"/>
</dbReference>
<accession>A0AA88W5J0</accession>
<evidence type="ECO:0000313" key="7">
    <source>
        <dbReference type="Proteomes" id="UP001188597"/>
    </source>
</evidence>
<proteinExistence type="inferred from homology"/>
<keyword evidence="3" id="KW-0708">Seed storage protein</keyword>
<dbReference type="SUPFAM" id="SSF47699">
    <property type="entry name" value="Bifunctional inhibitor/lipid-transfer protein/seed storage 2S albumin"/>
    <property type="match status" value="2"/>
</dbReference>
<evidence type="ECO:0000256" key="3">
    <source>
        <dbReference type="ARBA" id="ARBA00023129"/>
    </source>
</evidence>
<sequence length="234" mass="27263">MAKLTILAAALLALLALAEASTHRTTITTTTIEEENPRGRGSQERCRQQFQQQQQLRHCQMYMRQGSQYDAELALAMVDGVNPQQQQHLRECCQQLRNIEEECRCEAIRQMVRQQQTGGGSQQEEMQEMAQKAQYLPRRCNMEPQQCRIRAALTMTEREQQLRESCRQLRNIDEQYCFEAIRQMVRQQQMVGGSQQEQMQEIAQEAQYLLRKCDMEPRQCQIRAACCVRGLSDV</sequence>
<keyword evidence="7" id="KW-1185">Reference proteome</keyword>
<gene>
    <name evidence="6" type="ORF">RJ639_047273</name>
</gene>
<comment type="caution">
    <text evidence="6">The sequence shown here is derived from an EMBL/GenBank/DDBJ whole genome shotgun (WGS) entry which is preliminary data.</text>
</comment>
<dbReference type="EMBL" id="JAVXUP010000768">
    <property type="protein sequence ID" value="KAK3021282.1"/>
    <property type="molecule type" value="Genomic_DNA"/>
</dbReference>
<dbReference type="AlphaFoldDB" id="A0AA88W5J0"/>
<feature type="signal peptide" evidence="4">
    <location>
        <begin position="1"/>
        <end position="20"/>
    </location>
</feature>
<dbReference type="GO" id="GO:0045735">
    <property type="term" value="F:nutrient reservoir activity"/>
    <property type="evidence" value="ECO:0007669"/>
    <property type="project" value="UniProtKB-KW"/>
</dbReference>
<organism evidence="6 7">
    <name type="scientific">Escallonia herrerae</name>
    <dbReference type="NCBI Taxonomy" id="1293975"/>
    <lineage>
        <taxon>Eukaryota</taxon>
        <taxon>Viridiplantae</taxon>
        <taxon>Streptophyta</taxon>
        <taxon>Embryophyta</taxon>
        <taxon>Tracheophyta</taxon>
        <taxon>Spermatophyta</taxon>
        <taxon>Magnoliopsida</taxon>
        <taxon>eudicotyledons</taxon>
        <taxon>Gunneridae</taxon>
        <taxon>Pentapetalae</taxon>
        <taxon>asterids</taxon>
        <taxon>campanulids</taxon>
        <taxon>Escalloniales</taxon>
        <taxon>Escalloniaceae</taxon>
        <taxon>Escallonia</taxon>
    </lineage>
</organism>